<evidence type="ECO:0000259" key="4">
    <source>
        <dbReference type="SMART" id="SM01317"/>
    </source>
</evidence>
<name>A0ABW5PU57_9BACI</name>
<dbReference type="SMART" id="SM01317">
    <property type="entry name" value="SPOB_ab"/>
    <property type="match status" value="1"/>
</dbReference>
<gene>
    <name evidence="5" type="ORF">ACFSTF_12745</name>
</gene>
<keyword evidence="3" id="KW-0418">Kinase</keyword>
<dbReference type="InterPro" id="IPR016122">
    <property type="entry name" value="SpoOB_C"/>
</dbReference>
<dbReference type="InterPro" id="IPR016120">
    <property type="entry name" value="Sig_transdc_His_kin_SpoOB"/>
</dbReference>
<keyword evidence="6" id="KW-1185">Reference proteome</keyword>
<dbReference type="Proteomes" id="UP001597458">
    <property type="component" value="Unassembled WGS sequence"/>
</dbReference>
<comment type="caution">
    <text evidence="5">The sequence shown here is derived from an EMBL/GenBank/DDBJ whole genome shotgun (WGS) entry which is preliminary data.</text>
</comment>
<dbReference type="EMBL" id="JBHUMR010000014">
    <property type="protein sequence ID" value="MFD2618177.1"/>
    <property type="molecule type" value="Genomic_DNA"/>
</dbReference>
<dbReference type="Pfam" id="PF14682">
    <property type="entry name" value="SPOB_ab"/>
    <property type="match status" value="1"/>
</dbReference>
<dbReference type="Gene3D" id="1.10.287.130">
    <property type="match status" value="1"/>
</dbReference>
<dbReference type="RefSeq" id="WP_141190043.1">
    <property type="nucleotide sequence ID" value="NZ_JBHUMR010000014.1"/>
</dbReference>
<feature type="domain" description="Sporulation initiation phosphotransferase B C-terminal" evidence="4">
    <location>
        <begin position="59"/>
        <end position="172"/>
    </location>
</feature>
<organism evidence="5 6">
    <name type="scientific">Terrilactibacillus laevilacticus</name>
    <dbReference type="NCBI Taxonomy" id="1380157"/>
    <lineage>
        <taxon>Bacteria</taxon>
        <taxon>Bacillati</taxon>
        <taxon>Bacillota</taxon>
        <taxon>Bacilli</taxon>
        <taxon>Bacillales</taxon>
        <taxon>Bacillaceae</taxon>
        <taxon>Terrilactibacillus</taxon>
    </lineage>
</organism>
<evidence type="ECO:0000313" key="6">
    <source>
        <dbReference type="Proteomes" id="UP001597458"/>
    </source>
</evidence>
<proteinExistence type="predicted"/>
<dbReference type="SUPFAM" id="SSF55890">
    <property type="entry name" value="Sporulation response regulatory protein Spo0B"/>
    <property type="match status" value="1"/>
</dbReference>
<evidence type="ECO:0000313" key="5">
    <source>
        <dbReference type="EMBL" id="MFD2618177.1"/>
    </source>
</evidence>
<evidence type="ECO:0000256" key="3">
    <source>
        <dbReference type="ARBA" id="ARBA00022777"/>
    </source>
</evidence>
<dbReference type="Gene3D" id="3.30.565.30">
    <property type="entry name" value="Sporulation initiation phosphotransferase B (SpoOB), C-terminal domain"/>
    <property type="match status" value="1"/>
</dbReference>
<sequence>MINEKKLIDYFRHMRHDWLNDVQLVKGYLSLGKYHEVDRVIDQIITKAKNESKLSNLQVPVLTTYIMTYNWLDHHLHLSFQVIGKNDFDISKHDRKMLQAIKKTLRQFDKNVLEYKDNRMFLTLDVSQKKPILIFDFTGEIENVKVIENWIHSSEMYGLVRFVEHYINETKANVVLELE</sequence>
<dbReference type="Pfam" id="PF14689">
    <property type="entry name" value="SPOB_a"/>
    <property type="match status" value="1"/>
</dbReference>
<protein>
    <submittedName>
        <fullName evidence="5">Spo0B C-terminal domain-containing protein</fullName>
    </submittedName>
</protein>
<keyword evidence="1" id="KW-0597">Phosphoprotein</keyword>
<evidence type="ECO:0000256" key="1">
    <source>
        <dbReference type="ARBA" id="ARBA00022553"/>
    </source>
</evidence>
<dbReference type="InterPro" id="IPR037100">
    <property type="entry name" value="Spo0B_C_sf"/>
</dbReference>
<dbReference type="InterPro" id="IPR039506">
    <property type="entry name" value="SPOB_a"/>
</dbReference>
<accession>A0ABW5PU57</accession>
<evidence type="ECO:0000256" key="2">
    <source>
        <dbReference type="ARBA" id="ARBA00022679"/>
    </source>
</evidence>
<reference evidence="6" key="1">
    <citation type="journal article" date="2019" name="Int. J. Syst. Evol. Microbiol.">
        <title>The Global Catalogue of Microorganisms (GCM) 10K type strain sequencing project: providing services to taxonomists for standard genome sequencing and annotation.</title>
        <authorList>
            <consortium name="The Broad Institute Genomics Platform"/>
            <consortium name="The Broad Institute Genome Sequencing Center for Infectious Disease"/>
            <person name="Wu L."/>
            <person name="Ma J."/>
        </authorList>
    </citation>
    <scope>NUCLEOTIDE SEQUENCE [LARGE SCALE GENOMIC DNA]</scope>
    <source>
        <strain evidence="6">TISTR 2241</strain>
    </source>
</reference>
<keyword evidence="2" id="KW-0808">Transferase</keyword>